<keyword evidence="3" id="KW-0325">Glycoprotein</keyword>
<dbReference type="GO" id="GO:0008083">
    <property type="term" value="F:growth factor activity"/>
    <property type="evidence" value="ECO:0007669"/>
    <property type="project" value="TreeGrafter"/>
</dbReference>
<dbReference type="InterPro" id="IPR029034">
    <property type="entry name" value="Cystine-knot_cytokine"/>
</dbReference>
<gene>
    <name evidence="5" type="ORF">LNINA_LOCUS5586</name>
</gene>
<keyword evidence="2" id="KW-1015">Disulfide bond</keyword>
<dbReference type="InterPro" id="IPR052444">
    <property type="entry name" value="Spz/Toll_ligand-like"/>
</dbReference>
<evidence type="ECO:0000256" key="2">
    <source>
        <dbReference type="ARBA" id="ARBA00023157"/>
    </source>
</evidence>
<evidence type="ECO:0000313" key="5">
    <source>
        <dbReference type="EMBL" id="CAK1545977.1"/>
    </source>
</evidence>
<sequence>MEKIVRPDTSHMVMALKEIFGTDVISLKPRILKDGVPLYEVQLGNKIQLTIPESCHNSGICEDIQDFPEEVINEIINKMVADKIYFNYDQESTESLDGLRDTVELCDSRRVHLRPKAVRDTDDHWYLVLNSNHTTVQRFKGEQCLGGLNADCSKLANFQKGFKGQCIQKYMKRNMMVLSKDFKKVLIKEFPVPSCCSCAAVRVQ</sequence>
<protein>
    <recommendedName>
        <fullName evidence="4">Spaetzle domain-containing protein</fullName>
    </recommendedName>
</protein>
<dbReference type="GO" id="GO:0045087">
    <property type="term" value="P:innate immune response"/>
    <property type="evidence" value="ECO:0007669"/>
    <property type="project" value="TreeGrafter"/>
</dbReference>
<evidence type="ECO:0000256" key="3">
    <source>
        <dbReference type="ARBA" id="ARBA00023180"/>
    </source>
</evidence>
<evidence type="ECO:0000313" key="6">
    <source>
        <dbReference type="Proteomes" id="UP001497472"/>
    </source>
</evidence>
<organism evidence="5 6">
    <name type="scientific">Leptosia nina</name>
    <dbReference type="NCBI Taxonomy" id="320188"/>
    <lineage>
        <taxon>Eukaryota</taxon>
        <taxon>Metazoa</taxon>
        <taxon>Ecdysozoa</taxon>
        <taxon>Arthropoda</taxon>
        <taxon>Hexapoda</taxon>
        <taxon>Insecta</taxon>
        <taxon>Pterygota</taxon>
        <taxon>Neoptera</taxon>
        <taxon>Endopterygota</taxon>
        <taxon>Lepidoptera</taxon>
        <taxon>Glossata</taxon>
        <taxon>Ditrysia</taxon>
        <taxon>Papilionoidea</taxon>
        <taxon>Pieridae</taxon>
        <taxon>Pierinae</taxon>
        <taxon>Leptosia</taxon>
    </lineage>
</organism>
<dbReference type="GO" id="GO:0005121">
    <property type="term" value="F:Toll binding"/>
    <property type="evidence" value="ECO:0007669"/>
    <property type="project" value="TreeGrafter"/>
</dbReference>
<feature type="domain" description="Spaetzle" evidence="4">
    <location>
        <begin position="104"/>
        <end position="199"/>
    </location>
</feature>
<evidence type="ECO:0000259" key="4">
    <source>
        <dbReference type="Pfam" id="PF16077"/>
    </source>
</evidence>
<dbReference type="Proteomes" id="UP001497472">
    <property type="component" value="Unassembled WGS sequence"/>
</dbReference>
<dbReference type="Gene3D" id="2.10.90.10">
    <property type="entry name" value="Cystine-knot cytokines"/>
    <property type="match status" value="1"/>
</dbReference>
<comment type="caution">
    <text evidence="5">The sequence shown here is derived from an EMBL/GenBank/DDBJ whole genome shotgun (WGS) entry which is preliminary data.</text>
</comment>
<evidence type="ECO:0000256" key="1">
    <source>
        <dbReference type="ARBA" id="ARBA00022729"/>
    </source>
</evidence>
<keyword evidence="1" id="KW-0732">Signal</keyword>
<dbReference type="GO" id="GO:0021556">
    <property type="term" value="P:central nervous system formation"/>
    <property type="evidence" value="ECO:0007669"/>
    <property type="project" value="TreeGrafter"/>
</dbReference>
<dbReference type="SUPFAM" id="SSF57501">
    <property type="entry name" value="Cystine-knot cytokines"/>
    <property type="match status" value="1"/>
</dbReference>
<accession>A0AAV1J920</accession>
<name>A0AAV1J920_9NEOP</name>
<keyword evidence="6" id="KW-1185">Reference proteome</keyword>
<dbReference type="InterPro" id="IPR032104">
    <property type="entry name" value="Spaetzle"/>
</dbReference>
<dbReference type="AlphaFoldDB" id="A0AAV1J920"/>
<dbReference type="Pfam" id="PF16077">
    <property type="entry name" value="Spaetzle"/>
    <property type="match status" value="1"/>
</dbReference>
<dbReference type="PANTHER" id="PTHR23199:SF12">
    <property type="entry name" value="NEUROTROPHIN 1-RELATED"/>
    <property type="match status" value="1"/>
</dbReference>
<dbReference type="PANTHER" id="PTHR23199">
    <property type="entry name" value="NEUROTROPHIN 1-RELATED"/>
    <property type="match status" value="1"/>
</dbReference>
<dbReference type="GO" id="GO:0005615">
    <property type="term" value="C:extracellular space"/>
    <property type="evidence" value="ECO:0007669"/>
    <property type="project" value="UniProtKB-ARBA"/>
</dbReference>
<dbReference type="EMBL" id="CAVLEF010000007">
    <property type="protein sequence ID" value="CAK1545977.1"/>
    <property type="molecule type" value="Genomic_DNA"/>
</dbReference>
<reference evidence="5 6" key="1">
    <citation type="submission" date="2023-11" db="EMBL/GenBank/DDBJ databases">
        <authorList>
            <person name="Okamura Y."/>
        </authorList>
    </citation>
    <scope>NUCLEOTIDE SEQUENCE [LARGE SCALE GENOMIC DNA]</scope>
</reference>
<proteinExistence type="predicted"/>